<dbReference type="AlphaFoldDB" id="A0A2S7EV11"/>
<evidence type="ECO:0000313" key="1">
    <source>
        <dbReference type="EMBL" id="PPU96898.1"/>
    </source>
</evidence>
<comment type="caution">
    <text evidence="1">The sequence shown here is derived from an EMBL/GenBank/DDBJ whole genome shotgun (WGS) entry which is preliminary data.</text>
</comment>
<dbReference type="EMBL" id="MDEG01000011">
    <property type="protein sequence ID" value="PPU96898.1"/>
    <property type="molecule type" value="Genomic_DNA"/>
</dbReference>
<accession>A0A2S7EV11</accession>
<keyword evidence="2" id="KW-1185">Reference proteome</keyword>
<gene>
    <name evidence="1" type="ORF">XhyaCFBP1156_12710</name>
</gene>
<sequence length="70" mass="7975">MAGGDCGEPSFDDIRWPQISELSLKMRGDRDLAAGRQLRNCCRKRGQIIAAAQIENFKLPELPQFLRERT</sequence>
<evidence type="ECO:0000313" key="2">
    <source>
        <dbReference type="Proteomes" id="UP000238261"/>
    </source>
</evidence>
<reference evidence="2" key="1">
    <citation type="submission" date="2016-08" db="EMBL/GenBank/DDBJ databases">
        <authorList>
            <person name="Merda D."/>
            <person name="Briand M."/>
            <person name="Taghouti G."/>
            <person name="Carrere S."/>
            <person name="Gouzy J."/>
            <person name="Portier P."/>
            <person name="Jacques M.-A."/>
            <person name="Fischer-Le Saux M."/>
        </authorList>
    </citation>
    <scope>NUCLEOTIDE SEQUENCE [LARGE SCALE GENOMIC DNA]</scope>
    <source>
        <strain evidence="2">CFBP1156</strain>
    </source>
</reference>
<protein>
    <submittedName>
        <fullName evidence="1">Uncharacterized protein</fullName>
    </submittedName>
</protein>
<name>A0A2S7EV11_9XANT</name>
<proteinExistence type="predicted"/>
<organism evidence="1 2">
    <name type="scientific">Xanthomonas hyacinthi</name>
    <dbReference type="NCBI Taxonomy" id="56455"/>
    <lineage>
        <taxon>Bacteria</taxon>
        <taxon>Pseudomonadati</taxon>
        <taxon>Pseudomonadota</taxon>
        <taxon>Gammaproteobacteria</taxon>
        <taxon>Lysobacterales</taxon>
        <taxon>Lysobacteraceae</taxon>
        <taxon>Xanthomonas</taxon>
    </lineage>
</organism>
<dbReference type="Proteomes" id="UP000238261">
    <property type="component" value="Unassembled WGS sequence"/>
</dbReference>